<sequence length="255" mass="28239">MEELLSLKRLSFSFPQQKPVFSDLSLTVHKGEFVSIVGASGCGKSTLLKVIAGLLKQSAGDIRLRGTDSGSGANRLGHIAYMPQQDLLLPWRTVLNNCLLPLEIKGQAASGTKAKARDMLKRVGLAGYELAYPHELSGGMRQRAAFVRTLMNGGELMLLDEPFGALDAMTKRDIHRWLLELWGNLKRTVMFITHDLEEAVLLSDRIFLMPAGSGGALQEMNVGLPRPRSMQMNFEPGFVSLRAELERRLYETRAV</sequence>
<reference evidence="5 6" key="1">
    <citation type="submission" date="2020-02" db="EMBL/GenBank/DDBJ databases">
        <authorList>
            <person name="Gao J."/>
            <person name="Sun J."/>
        </authorList>
    </citation>
    <scope>NUCLEOTIDE SEQUENCE [LARGE SCALE GENOMIC DNA]</scope>
    <source>
        <strain evidence="5 6">7124</strain>
    </source>
</reference>
<keyword evidence="6" id="KW-1185">Reference proteome</keyword>
<keyword evidence="1" id="KW-0813">Transport</keyword>
<gene>
    <name evidence="5" type="ORF">G5B47_12525</name>
</gene>
<dbReference type="SUPFAM" id="SSF52540">
    <property type="entry name" value="P-loop containing nucleoside triphosphate hydrolases"/>
    <property type="match status" value="1"/>
</dbReference>
<dbReference type="AlphaFoldDB" id="A0A6M1PJ69"/>
<organism evidence="5 6">
    <name type="scientific">Paenibacillus apii</name>
    <dbReference type="NCBI Taxonomy" id="1850370"/>
    <lineage>
        <taxon>Bacteria</taxon>
        <taxon>Bacillati</taxon>
        <taxon>Bacillota</taxon>
        <taxon>Bacilli</taxon>
        <taxon>Bacillales</taxon>
        <taxon>Paenibacillaceae</taxon>
        <taxon>Paenibacillus</taxon>
    </lineage>
</organism>
<accession>A0A6M1PJ69</accession>
<proteinExistence type="predicted"/>
<dbReference type="Gene3D" id="3.40.50.300">
    <property type="entry name" value="P-loop containing nucleotide triphosphate hydrolases"/>
    <property type="match status" value="1"/>
</dbReference>
<dbReference type="InterPro" id="IPR003439">
    <property type="entry name" value="ABC_transporter-like_ATP-bd"/>
</dbReference>
<evidence type="ECO:0000313" key="6">
    <source>
        <dbReference type="Proteomes" id="UP000480151"/>
    </source>
</evidence>
<dbReference type="PANTHER" id="PTHR42788">
    <property type="entry name" value="TAURINE IMPORT ATP-BINDING PROTEIN-RELATED"/>
    <property type="match status" value="1"/>
</dbReference>
<dbReference type="EMBL" id="JAAKGU010000005">
    <property type="protein sequence ID" value="NGM83240.1"/>
    <property type="molecule type" value="Genomic_DNA"/>
</dbReference>
<evidence type="ECO:0000313" key="5">
    <source>
        <dbReference type="EMBL" id="NGM83240.1"/>
    </source>
</evidence>
<evidence type="ECO:0000256" key="3">
    <source>
        <dbReference type="ARBA" id="ARBA00022840"/>
    </source>
</evidence>
<feature type="domain" description="ABC transporter" evidence="4">
    <location>
        <begin position="5"/>
        <end position="236"/>
    </location>
</feature>
<dbReference type="InterPro" id="IPR050166">
    <property type="entry name" value="ABC_transporter_ATP-bind"/>
</dbReference>
<name>A0A6M1PJ69_9BACL</name>
<dbReference type="InterPro" id="IPR027417">
    <property type="entry name" value="P-loop_NTPase"/>
</dbReference>
<dbReference type="Proteomes" id="UP000480151">
    <property type="component" value="Unassembled WGS sequence"/>
</dbReference>
<dbReference type="PROSITE" id="PS00211">
    <property type="entry name" value="ABC_TRANSPORTER_1"/>
    <property type="match status" value="1"/>
</dbReference>
<dbReference type="PANTHER" id="PTHR42788:SF2">
    <property type="entry name" value="ABC TRANSPORTER ATP-BINDING PROTEIN"/>
    <property type="match status" value="1"/>
</dbReference>
<evidence type="ECO:0000259" key="4">
    <source>
        <dbReference type="PROSITE" id="PS50893"/>
    </source>
</evidence>
<keyword evidence="2" id="KW-0547">Nucleotide-binding</keyword>
<comment type="caution">
    <text evidence="5">The sequence shown here is derived from an EMBL/GenBank/DDBJ whole genome shotgun (WGS) entry which is preliminary data.</text>
</comment>
<dbReference type="InterPro" id="IPR003593">
    <property type="entry name" value="AAA+_ATPase"/>
</dbReference>
<dbReference type="CDD" id="cd03293">
    <property type="entry name" value="ABC_NrtD_SsuB_transporters"/>
    <property type="match status" value="1"/>
</dbReference>
<dbReference type="InterPro" id="IPR017871">
    <property type="entry name" value="ABC_transporter-like_CS"/>
</dbReference>
<dbReference type="Pfam" id="PF00005">
    <property type="entry name" value="ABC_tran"/>
    <property type="match status" value="1"/>
</dbReference>
<dbReference type="GO" id="GO:0005524">
    <property type="term" value="F:ATP binding"/>
    <property type="evidence" value="ECO:0007669"/>
    <property type="project" value="UniProtKB-KW"/>
</dbReference>
<dbReference type="SMART" id="SM00382">
    <property type="entry name" value="AAA"/>
    <property type="match status" value="1"/>
</dbReference>
<dbReference type="PROSITE" id="PS50893">
    <property type="entry name" value="ABC_TRANSPORTER_2"/>
    <property type="match status" value="1"/>
</dbReference>
<protein>
    <submittedName>
        <fullName evidence="5">ABC transporter ATP-binding protein</fullName>
    </submittedName>
</protein>
<evidence type="ECO:0000256" key="2">
    <source>
        <dbReference type="ARBA" id="ARBA00022741"/>
    </source>
</evidence>
<evidence type="ECO:0000256" key="1">
    <source>
        <dbReference type="ARBA" id="ARBA00022448"/>
    </source>
</evidence>
<dbReference type="GO" id="GO:0016887">
    <property type="term" value="F:ATP hydrolysis activity"/>
    <property type="evidence" value="ECO:0007669"/>
    <property type="project" value="InterPro"/>
</dbReference>
<keyword evidence="3 5" id="KW-0067">ATP-binding</keyword>